<dbReference type="SUPFAM" id="SSF48452">
    <property type="entry name" value="TPR-like"/>
    <property type="match status" value="1"/>
</dbReference>
<name>A0AAD2D1N4_EUPCR</name>
<feature type="region of interest" description="Disordered" evidence="1">
    <location>
        <begin position="471"/>
        <end position="511"/>
    </location>
</feature>
<feature type="region of interest" description="Disordered" evidence="1">
    <location>
        <begin position="1005"/>
        <end position="1030"/>
    </location>
</feature>
<feature type="region of interest" description="Disordered" evidence="1">
    <location>
        <begin position="733"/>
        <end position="763"/>
    </location>
</feature>
<sequence length="1030" mass="118469">MDSQPENTPNIDDITSSVIPDAFEDELRARIAESDEDSFSQCYNKELRVSKDEIPIVLMELNDAAHNYLKKEHYDKALTLLQKSHGILEVISLDQNRRDRNMAVVTFQNMAMCYQRQGMLEECASCLNSCLEFVQKVVPENTISERMWILKNECKLRMQLCAILSQIHKHKEALVQAQRSVKLIHHLFKDLYDLCVYFYRRQEIERQLLIDLKEKLINNLIDIDSASLSELNEESLTLIEKTSVKLLPIAEEILKRMIKESQPYKFCDLPDMTEKADMRNILGFLNQNEWVYNLNIGNVMQISSVSHTELMHAPKIEYELSREAFLEKITILSVAYFCTSTELRFMLQTKDEPIQDLERKELVSEYWHAKSLEIACVFLPSECPLLNHILLSYQKHHAPSQYTIPEDSEYQDNLVIIKPMNGMQSCKYNPIVRKTPKPDPILEPYNLEPLSKITDSLLGKLEENEVKTIITQSNKHTGQNSVVNLKDRNIENKRESNRNSERAKEEDEKVIKETSVNFEDAYDDSAIIEGQIRKSQGLSKTGSKYEESKNSLDSVVECHNKPISNNDTEHLNPSNDYSSHRERRMNVDATTNTEIGSEDITQLQSKLESLKKGPKVSSIGINTNNYQTPRIKKGTDGNDPITMVMEDLEKDPKFIHELSAIIGERLRTKPASLLQTRGNNTIEESSNEQILDENSHRIDTENSRVNQSEILESKNHNFIVDKANIKQTLKKVQMKSSSCNRDEVSKEARSKALDPRDENLGPKETSIIEKHMNNFLDECLTEEKSFTRNKNHKKHRNKSRPSTSLFNKKRKSSGNGLIPGGRGSRPNRTDSATGMNKSTSKEKYRPSSAFSSHYVKYKPKSKKPQKITHQKINVKTRNTRNHPTGVNASFEAMISELHKLKKSGNKKEYNKIGSESFEISKMANSTLASHSKSTNRITKRSNSGKVKRRANDKKMDINNYKMLQMLSKEDIAHNHSMYTKPNPKVRKFSDSNTKIAINKFYKSYDTTKKKKQKEKPAKTRPSDVLNVSFW</sequence>
<feature type="compositionally biased region" description="Polar residues" evidence="1">
    <location>
        <begin position="562"/>
        <end position="577"/>
    </location>
</feature>
<dbReference type="Proteomes" id="UP001295684">
    <property type="component" value="Unassembled WGS sequence"/>
</dbReference>
<feature type="compositionally biased region" description="Polar residues" evidence="1">
    <location>
        <begin position="829"/>
        <end position="838"/>
    </location>
</feature>
<dbReference type="AlphaFoldDB" id="A0AAD2D1N4"/>
<organism evidence="2 3">
    <name type="scientific">Euplotes crassus</name>
    <dbReference type="NCBI Taxonomy" id="5936"/>
    <lineage>
        <taxon>Eukaryota</taxon>
        <taxon>Sar</taxon>
        <taxon>Alveolata</taxon>
        <taxon>Ciliophora</taxon>
        <taxon>Intramacronucleata</taxon>
        <taxon>Spirotrichea</taxon>
        <taxon>Hypotrichia</taxon>
        <taxon>Euplotida</taxon>
        <taxon>Euplotidae</taxon>
        <taxon>Moneuplotes</taxon>
    </lineage>
</organism>
<evidence type="ECO:0000313" key="3">
    <source>
        <dbReference type="Proteomes" id="UP001295684"/>
    </source>
</evidence>
<protein>
    <submittedName>
        <fullName evidence="2">Uncharacterized protein</fullName>
    </submittedName>
</protein>
<feature type="compositionally biased region" description="Basic and acidic residues" evidence="1">
    <location>
        <begin position="740"/>
        <end position="763"/>
    </location>
</feature>
<reference evidence="2" key="1">
    <citation type="submission" date="2023-07" db="EMBL/GenBank/DDBJ databases">
        <authorList>
            <consortium name="AG Swart"/>
            <person name="Singh M."/>
            <person name="Singh A."/>
            <person name="Seah K."/>
            <person name="Emmerich C."/>
        </authorList>
    </citation>
    <scope>NUCLEOTIDE SEQUENCE</scope>
    <source>
        <strain evidence="2">DP1</strain>
    </source>
</reference>
<dbReference type="EMBL" id="CAMPGE010019284">
    <property type="protein sequence ID" value="CAI2377629.1"/>
    <property type="molecule type" value="Genomic_DNA"/>
</dbReference>
<evidence type="ECO:0000256" key="1">
    <source>
        <dbReference type="SAM" id="MobiDB-lite"/>
    </source>
</evidence>
<accession>A0AAD2D1N4</accession>
<dbReference type="InterPro" id="IPR011990">
    <property type="entry name" value="TPR-like_helical_dom_sf"/>
</dbReference>
<comment type="caution">
    <text evidence="2">The sequence shown here is derived from an EMBL/GenBank/DDBJ whole genome shotgun (WGS) entry which is preliminary data.</text>
</comment>
<gene>
    <name evidence="2" type="ORF">ECRASSUSDP1_LOCUS19017</name>
</gene>
<dbReference type="Gene3D" id="1.25.40.10">
    <property type="entry name" value="Tetratricopeptide repeat domain"/>
    <property type="match status" value="1"/>
</dbReference>
<feature type="region of interest" description="Disordered" evidence="1">
    <location>
        <begin position="562"/>
        <end position="581"/>
    </location>
</feature>
<feature type="region of interest" description="Disordered" evidence="1">
    <location>
        <begin position="786"/>
        <end position="869"/>
    </location>
</feature>
<feature type="compositionally biased region" description="Polar residues" evidence="1">
    <location>
        <begin position="471"/>
        <end position="483"/>
    </location>
</feature>
<feature type="compositionally biased region" description="Polar residues" evidence="1">
    <location>
        <begin position="925"/>
        <end position="944"/>
    </location>
</feature>
<keyword evidence="3" id="KW-1185">Reference proteome</keyword>
<proteinExistence type="predicted"/>
<feature type="compositionally biased region" description="Basic residues" evidence="1">
    <location>
        <begin position="787"/>
        <end position="799"/>
    </location>
</feature>
<feature type="compositionally biased region" description="Basic residues" evidence="1">
    <location>
        <begin position="855"/>
        <end position="869"/>
    </location>
</feature>
<feature type="compositionally biased region" description="Basic and acidic residues" evidence="1">
    <location>
        <begin position="485"/>
        <end position="511"/>
    </location>
</feature>
<feature type="region of interest" description="Disordered" evidence="1">
    <location>
        <begin position="925"/>
        <end position="954"/>
    </location>
</feature>
<evidence type="ECO:0000313" key="2">
    <source>
        <dbReference type="EMBL" id="CAI2377629.1"/>
    </source>
</evidence>